<organism evidence="3 4">
    <name type="scientific">Serratia phage vB_SmaS_Tlacuache</name>
    <dbReference type="NCBI Taxonomy" id="2894809"/>
    <lineage>
        <taxon>Viruses</taxon>
        <taxon>Duplodnaviria</taxon>
        <taxon>Heunggongvirae</taxon>
        <taxon>Uroviricota</taxon>
        <taxon>Caudoviricetes</taxon>
        <taxon>Serbinvirus</taxon>
        <taxon>Serbinvirus tlacuache</taxon>
    </lineage>
</organism>
<proteinExistence type="predicted"/>
<keyword evidence="1" id="KW-0808">Transferase</keyword>
<dbReference type="InterPro" id="IPR036926">
    <property type="entry name" value="Thymidate_synth/dCMP_Mease_sf"/>
</dbReference>
<protein>
    <recommendedName>
        <fullName evidence="2">Thymidylate synthase/dCMP hydroxymethylase domain-containing protein</fullName>
    </recommendedName>
</protein>
<sequence length="291" mass="34706">MYMFLNPKQALEQIHHYMKTQGRLVQTERWQAKDIKSTPGSQMVELLHYPLAMKLPTEDLNFYRKELYPNLPWADNHFEERVCGYPINPGVEWANWPWAGKASESLDSHGQFNHNYMERYWPKLAHLGVNHSTESLEDFEEVLDKYTPRAIQEYGTLKGIRHEYGDLENLLCLLRKEPDTRQAYFPVWFPEDTGDVHTGRKPCTLGYHFIVRDGKLDITYYIRSCDYYRHFRDDVYMTIRLGLWILHQLRESQIDNDYWDNVTLGRLVMNITSLHMFVNDYTLLYKQKPQG</sequence>
<evidence type="ECO:0000256" key="1">
    <source>
        <dbReference type="ARBA" id="ARBA00022679"/>
    </source>
</evidence>
<accession>A0AAE8YVB7</accession>
<evidence type="ECO:0000313" key="4">
    <source>
        <dbReference type="Proteomes" id="UP000827875"/>
    </source>
</evidence>
<dbReference type="InterPro" id="IPR023451">
    <property type="entry name" value="Thymidate_synth/dCMP_Mease_dom"/>
</dbReference>
<dbReference type="GO" id="GO:0016740">
    <property type="term" value="F:transferase activity"/>
    <property type="evidence" value="ECO:0007669"/>
    <property type="project" value="UniProtKB-KW"/>
</dbReference>
<gene>
    <name evidence="3" type="ORF">TLACUACHE_41</name>
</gene>
<evidence type="ECO:0000259" key="2">
    <source>
        <dbReference type="Pfam" id="PF00303"/>
    </source>
</evidence>
<dbReference type="SUPFAM" id="SSF55831">
    <property type="entry name" value="Thymidylate synthase/dCMP hydroxymethylase"/>
    <property type="match status" value="1"/>
</dbReference>
<dbReference type="EMBL" id="OK499995">
    <property type="protein sequence ID" value="UGO51455.1"/>
    <property type="molecule type" value="Genomic_DNA"/>
</dbReference>
<name>A0AAE8YVB7_9CAUD</name>
<feature type="domain" description="Thymidylate synthase/dCMP hydroxymethylase" evidence="2">
    <location>
        <begin position="160"/>
        <end position="227"/>
    </location>
</feature>
<dbReference type="Pfam" id="PF00303">
    <property type="entry name" value="Thymidylat_synt"/>
    <property type="match status" value="1"/>
</dbReference>
<dbReference type="Proteomes" id="UP000827875">
    <property type="component" value="Segment"/>
</dbReference>
<evidence type="ECO:0000313" key="3">
    <source>
        <dbReference type="EMBL" id="UGO51455.1"/>
    </source>
</evidence>
<dbReference type="Gene3D" id="3.30.572.10">
    <property type="entry name" value="Thymidylate synthase/dCMP hydroxymethylase domain"/>
    <property type="match status" value="1"/>
</dbReference>
<keyword evidence="4" id="KW-1185">Reference proteome</keyword>
<reference evidence="3" key="1">
    <citation type="submission" date="2021-10" db="EMBL/GenBank/DDBJ databases">
        <authorList>
            <person name="Todd Z."/>
            <person name="Wilkey A."/>
            <person name="Mckay W."/>
            <person name="Sharma R."/>
            <person name="Grose J.H."/>
        </authorList>
    </citation>
    <scope>NUCLEOTIDE SEQUENCE</scope>
</reference>